<feature type="compositionally biased region" description="Basic and acidic residues" evidence="1">
    <location>
        <begin position="27"/>
        <end position="41"/>
    </location>
</feature>
<organism evidence="2 3">
    <name type="scientific">Trichomalopsis sarcophagae</name>
    <dbReference type="NCBI Taxonomy" id="543379"/>
    <lineage>
        <taxon>Eukaryota</taxon>
        <taxon>Metazoa</taxon>
        <taxon>Ecdysozoa</taxon>
        <taxon>Arthropoda</taxon>
        <taxon>Hexapoda</taxon>
        <taxon>Insecta</taxon>
        <taxon>Pterygota</taxon>
        <taxon>Neoptera</taxon>
        <taxon>Endopterygota</taxon>
        <taxon>Hymenoptera</taxon>
        <taxon>Apocrita</taxon>
        <taxon>Proctotrupomorpha</taxon>
        <taxon>Chalcidoidea</taxon>
        <taxon>Pteromalidae</taxon>
        <taxon>Pteromalinae</taxon>
        <taxon>Trichomalopsis</taxon>
    </lineage>
</organism>
<feature type="region of interest" description="Disordered" evidence="1">
    <location>
        <begin position="21"/>
        <end position="70"/>
    </location>
</feature>
<evidence type="ECO:0000313" key="2">
    <source>
        <dbReference type="EMBL" id="OXU26848.1"/>
    </source>
</evidence>
<sequence>QMLLAESKAILRSASLASVDADGYDAEPAKKTRAEMLERSLERRRRMSETFDPTEEAPATGEDSLSHERELDRAALKSALRALARLLRDEGCWSDASTLARLDDETSTGSCEHGDEVGECYCDRDVD</sequence>
<dbReference type="Proteomes" id="UP000215335">
    <property type="component" value="Unassembled WGS sequence"/>
</dbReference>
<evidence type="ECO:0000313" key="3">
    <source>
        <dbReference type="Proteomes" id="UP000215335"/>
    </source>
</evidence>
<keyword evidence="3" id="KW-1185">Reference proteome</keyword>
<gene>
    <name evidence="2" type="ORF">TSAR_014665</name>
</gene>
<comment type="caution">
    <text evidence="2">The sequence shown here is derived from an EMBL/GenBank/DDBJ whole genome shotgun (WGS) entry which is preliminary data.</text>
</comment>
<protein>
    <submittedName>
        <fullName evidence="2">Uncharacterized protein</fullName>
    </submittedName>
</protein>
<evidence type="ECO:0000256" key="1">
    <source>
        <dbReference type="SAM" id="MobiDB-lite"/>
    </source>
</evidence>
<reference evidence="2 3" key="1">
    <citation type="journal article" date="2017" name="Curr. Biol.">
        <title>The Evolution of Venom by Co-option of Single-Copy Genes.</title>
        <authorList>
            <person name="Martinson E.O."/>
            <person name="Mrinalini"/>
            <person name="Kelkar Y.D."/>
            <person name="Chang C.H."/>
            <person name="Werren J.H."/>
        </authorList>
    </citation>
    <scope>NUCLEOTIDE SEQUENCE [LARGE SCALE GENOMIC DNA]</scope>
    <source>
        <strain evidence="2 3">Alberta</strain>
        <tissue evidence="2">Whole body</tissue>
    </source>
</reference>
<accession>A0A232F8P6</accession>
<feature type="non-terminal residue" evidence="2">
    <location>
        <position position="1"/>
    </location>
</feature>
<dbReference type="AlphaFoldDB" id="A0A232F8P6"/>
<dbReference type="EMBL" id="NNAY01000711">
    <property type="protein sequence ID" value="OXU26848.1"/>
    <property type="molecule type" value="Genomic_DNA"/>
</dbReference>
<name>A0A232F8P6_9HYME</name>
<proteinExistence type="predicted"/>